<name>A0ABN2T6H1_9MICO</name>
<gene>
    <name evidence="4" type="ORF">GCM10009755_04350</name>
</gene>
<dbReference type="SUPFAM" id="SSF53756">
    <property type="entry name" value="UDP-Glycosyltransferase/glycogen phosphorylase"/>
    <property type="match status" value="1"/>
</dbReference>
<evidence type="ECO:0000259" key="3">
    <source>
        <dbReference type="PROSITE" id="PS51464"/>
    </source>
</evidence>
<dbReference type="CDD" id="cd05006">
    <property type="entry name" value="SIS_GmhA"/>
    <property type="match status" value="1"/>
</dbReference>
<protein>
    <recommendedName>
        <fullName evidence="3">SIS domain-containing protein</fullName>
    </recommendedName>
</protein>
<proteinExistence type="predicted"/>
<dbReference type="InterPro" id="IPR035461">
    <property type="entry name" value="GmhA/DiaA"/>
</dbReference>
<dbReference type="InterPro" id="IPR001296">
    <property type="entry name" value="Glyco_trans_1"/>
</dbReference>
<evidence type="ECO:0000313" key="4">
    <source>
        <dbReference type="EMBL" id="GAA1999786.1"/>
    </source>
</evidence>
<dbReference type="InterPro" id="IPR001347">
    <property type="entry name" value="SIS_dom"/>
</dbReference>
<dbReference type="Pfam" id="PF13580">
    <property type="entry name" value="SIS_2"/>
    <property type="match status" value="1"/>
</dbReference>
<accession>A0ABN2T6H1</accession>
<keyword evidence="5" id="KW-1185">Reference proteome</keyword>
<dbReference type="Proteomes" id="UP001500755">
    <property type="component" value="Unassembled WGS sequence"/>
</dbReference>
<dbReference type="InterPro" id="IPR028098">
    <property type="entry name" value="Glyco_trans_4-like_N"/>
</dbReference>
<organism evidence="4 5">
    <name type="scientific">Brevibacterium samyangense</name>
    <dbReference type="NCBI Taxonomy" id="366888"/>
    <lineage>
        <taxon>Bacteria</taxon>
        <taxon>Bacillati</taxon>
        <taxon>Actinomycetota</taxon>
        <taxon>Actinomycetes</taxon>
        <taxon>Micrococcales</taxon>
        <taxon>Brevibacteriaceae</taxon>
        <taxon>Brevibacterium</taxon>
    </lineage>
</organism>
<dbReference type="InterPro" id="IPR050099">
    <property type="entry name" value="SIS_GmhA/DiaA_subfam"/>
</dbReference>
<keyword evidence="1" id="KW-0328">Glycosyltransferase</keyword>
<dbReference type="Pfam" id="PF00534">
    <property type="entry name" value="Glycos_transf_1"/>
    <property type="match status" value="1"/>
</dbReference>
<dbReference type="EMBL" id="BAAANO010000004">
    <property type="protein sequence ID" value="GAA1999786.1"/>
    <property type="molecule type" value="Genomic_DNA"/>
</dbReference>
<feature type="domain" description="SIS" evidence="3">
    <location>
        <begin position="472"/>
        <end position="630"/>
    </location>
</feature>
<dbReference type="InterPro" id="IPR046348">
    <property type="entry name" value="SIS_dom_sf"/>
</dbReference>
<sequence length="681" mass="71864">MVSEHASPLAALGGVDAGGQNVHVAALSRALVQRGHEVTVFTRRDSADLPAVVHTDDGVDVVHVTAGPAETVGKDDLLPFMPTLGAGIAEYWEHHPEHTPDVVHSHFWMSGLAAAIALETADLTHVPLAHTFHALGTVKRRHQGARDTSPAERADLEPFVGRRCARVIATCHDEVAELARMGIPALDTSVVPCGVDLEQFTPGHGLPNGGAEDTGGARRIVSIGRLVPRKGMDLPIRALALLRERGYEDVELHIVGGGGSAEALRDDPEASRLRDLAAELGVSDAVHLRGQVPRETVPALLRSARLVACTPWYEPFGIVPLEAMGCGVPVVAAEVGGLADTVVDRVTGLHVPPRDATSLAGAFAQLLDDAEFAAELGRAGRARAEDRYAWPVVAEATERVYTELLASPAAAIRERVVPTPALPDPPEADVLVLPRAHCDASAEIEAHFAGFAEALASLRAQREVLDSWAASLLDAFTTGHRVLIAGNGGSAAEAQHLSAELVGRFAHERCAFPAIALTTDTSTLTAVSNDYGFDHVFARQVEAFGSPGDVLVLLSTSGRSVNLLRAAETARRLGVRTWALTGPAPNPLAELSDEALCIDAAAPHVQETHLMAVHILCRAFDLRLADRTERNAQIIAARSNEWDRARTPMAGAARPPMPAATAQAARATGTARFAGSGAVAR</sequence>
<keyword evidence="2" id="KW-0808">Transferase</keyword>
<evidence type="ECO:0000256" key="1">
    <source>
        <dbReference type="ARBA" id="ARBA00022676"/>
    </source>
</evidence>
<dbReference type="PANTHER" id="PTHR30390:SF6">
    <property type="entry name" value="DNAA INITIATOR-ASSOCIATING PROTEIN DIAA"/>
    <property type="match status" value="1"/>
</dbReference>
<reference evidence="4 5" key="1">
    <citation type="journal article" date="2019" name="Int. J. Syst. Evol. Microbiol.">
        <title>The Global Catalogue of Microorganisms (GCM) 10K type strain sequencing project: providing services to taxonomists for standard genome sequencing and annotation.</title>
        <authorList>
            <consortium name="The Broad Institute Genomics Platform"/>
            <consortium name="The Broad Institute Genome Sequencing Center for Infectious Disease"/>
            <person name="Wu L."/>
            <person name="Ma J."/>
        </authorList>
    </citation>
    <scope>NUCLEOTIDE SEQUENCE [LARGE SCALE GENOMIC DNA]</scope>
    <source>
        <strain evidence="4 5">JCM 14546</strain>
    </source>
</reference>
<dbReference type="SUPFAM" id="SSF53697">
    <property type="entry name" value="SIS domain"/>
    <property type="match status" value="1"/>
</dbReference>
<dbReference type="Gene3D" id="3.40.50.10490">
    <property type="entry name" value="Glucose-6-phosphate isomerase like protein, domain 1"/>
    <property type="match status" value="1"/>
</dbReference>
<dbReference type="Gene3D" id="3.40.50.2000">
    <property type="entry name" value="Glycogen Phosphorylase B"/>
    <property type="match status" value="2"/>
</dbReference>
<comment type="caution">
    <text evidence="4">The sequence shown here is derived from an EMBL/GenBank/DDBJ whole genome shotgun (WGS) entry which is preliminary data.</text>
</comment>
<dbReference type="PANTHER" id="PTHR30390">
    <property type="entry name" value="SEDOHEPTULOSE 7-PHOSPHATE ISOMERASE / DNAA INITIATOR-ASSOCIATING FACTOR FOR REPLICATION INITIATION"/>
    <property type="match status" value="1"/>
</dbReference>
<evidence type="ECO:0000313" key="5">
    <source>
        <dbReference type="Proteomes" id="UP001500755"/>
    </source>
</evidence>
<dbReference type="Pfam" id="PF13439">
    <property type="entry name" value="Glyco_transf_4"/>
    <property type="match status" value="1"/>
</dbReference>
<evidence type="ECO:0000256" key="2">
    <source>
        <dbReference type="ARBA" id="ARBA00022679"/>
    </source>
</evidence>
<dbReference type="PROSITE" id="PS51464">
    <property type="entry name" value="SIS"/>
    <property type="match status" value="1"/>
</dbReference>